<keyword evidence="5" id="KW-1185">Reference proteome</keyword>
<evidence type="ECO:0000256" key="2">
    <source>
        <dbReference type="PROSITE-ProRule" id="PRU00335"/>
    </source>
</evidence>
<keyword evidence="1 2" id="KW-0238">DNA-binding</keyword>
<evidence type="ECO:0000313" key="5">
    <source>
        <dbReference type="Proteomes" id="UP000223370"/>
    </source>
</evidence>
<evidence type="ECO:0000313" key="4">
    <source>
        <dbReference type="EMBL" id="GAT18252.1"/>
    </source>
</evidence>
<evidence type="ECO:0000256" key="1">
    <source>
        <dbReference type="ARBA" id="ARBA00023125"/>
    </source>
</evidence>
<reference evidence="4 5" key="1">
    <citation type="submission" date="2015-11" db="EMBL/GenBank/DDBJ databases">
        <title>Draft genome sequences of new species of the genus Lactobacillus isolated from orchardgrass silage.</title>
        <authorList>
            <person name="Tohno M."/>
            <person name="Tanizawa Y."/>
            <person name="Arita M."/>
        </authorList>
    </citation>
    <scope>NUCLEOTIDE SEQUENCE [LARGE SCALE GENOMIC DNA]</scope>
    <source>
        <strain evidence="4 5">IWT5</strain>
    </source>
</reference>
<evidence type="ECO:0000259" key="3">
    <source>
        <dbReference type="PROSITE" id="PS50977"/>
    </source>
</evidence>
<proteinExistence type="predicted"/>
<dbReference type="Proteomes" id="UP000223370">
    <property type="component" value="Unassembled WGS sequence"/>
</dbReference>
<dbReference type="SUPFAM" id="SSF46689">
    <property type="entry name" value="Homeodomain-like"/>
    <property type="match status" value="1"/>
</dbReference>
<protein>
    <submittedName>
        <fullName evidence="4">TetR family transcriptional regulator</fullName>
    </submittedName>
</protein>
<dbReference type="InterPro" id="IPR001647">
    <property type="entry name" value="HTH_TetR"/>
</dbReference>
<dbReference type="PROSITE" id="PS50977">
    <property type="entry name" value="HTH_TETR_2"/>
    <property type="match status" value="1"/>
</dbReference>
<dbReference type="InterPro" id="IPR009057">
    <property type="entry name" value="Homeodomain-like_sf"/>
</dbReference>
<gene>
    <name evidence="4" type="primary">tetR_7</name>
    <name evidence="4" type="ORF">IWT5_00525</name>
</gene>
<dbReference type="EMBL" id="BCMJ01000002">
    <property type="protein sequence ID" value="GAT18252.1"/>
    <property type="molecule type" value="Genomic_DNA"/>
</dbReference>
<dbReference type="OrthoDB" id="71867at2"/>
<name>A0A1Z5H528_9LACO</name>
<dbReference type="RefSeq" id="WP_098823771.1">
    <property type="nucleotide sequence ID" value="NZ_BCMJ01000002.1"/>
</dbReference>
<comment type="caution">
    <text evidence="4">The sequence shown here is derived from an EMBL/GenBank/DDBJ whole genome shotgun (WGS) entry which is preliminary data.</text>
</comment>
<dbReference type="Gene3D" id="1.10.357.10">
    <property type="entry name" value="Tetracycline Repressor, domain 2"/>
    <property type="match status" value="1"/>
</dbReference>
<dbReference type="AlphaFoldDB" id="A0A1Z5H528"/>
<organism evidence="4 5">
    <name type="scientific">Secundilactobacillus silagincola</name>
    <dbReference type="NCBI Taxonomy" id="1714681"/>
    <lineage>
        <taxon>Bacteria</taxon>
        <taxon>Bacillati</taxon>
        <taxon>Bacillota</taxon>
        <taxon>Bacilli</taxon>
        <taxon>Lactobacillales</taxon>
        <taxon>Lactobacillaceae</taxon>
        <taxon>Secundilactobacillus</taxon>
    </lineage>
</organism>
<sequence length="186" mass="20658">MARKASLTTEVVVAKATEIVKESGFNALSYRGLARALNVQPQTLYRYVANIEELQVQVILTFLDELIQYTQSQVIGFSGNQAILKFAQAVLTYSNHKLTLTSLLSTSADISDKREIKAKLMALRELPAVILKRQSSKQIDVSGRVQMLMSLILGFAEYIDIGLYDGTEEQAVALLQSQIEKMLISN</sequence>
<feature type="DNA-binding region" description="H-T-H motif" evidence="2">
    <location>
        <begin position="29"/>
        <end position="48"/>
    </location>
</feature>
<accession>A0A1Z5H528</accession>
<dbReference type="GO" id="GO:0003677">
    <property type="term" value="F:DNA binding"/>
    <property type="evidence" value="ECO:0007669"/>
    <property type="project" value="UniProtKB-UniRule"/>
</dbReference>
<feature type="domain" description="HTH tetR-type" evidence="3">
    <location>
        <begin position="6"/>
        <end position="66"/>
    </location>
</feature>